<proteinExistence type="predicted"/>
<dbReference type="Proteomes" id="UP000004095">
    <property type="component" value="Unassembled WGS sequence"/>
</dbReference>
<organism evidence="1 2">
    <name type="scientific">Microscilla marina ATCC 23134</name>
    <dbReference type="NCBI Taxonomy" id="313606"/>
    <lineage>
        <taxon>Bacteria</taxon>
        <taxon>Pseudomonadati</taxon>
        <taxon>Bacteroidota</taxon>
        <taxon>Cytophagia</taxon>
        <taxon>Cytophagales</taxon>
        <taxon>Microscillaceae</taxon>
        <taxon>Microscilla</taxon>
    </lineage>
</organism>
<evidence type="ECO:0000313" key="2">
    <source>
        <dbReference type="Proteomes" id="UP000004095"/>
    </source>
</evidence>
<evidence type="ECO:0000313" key="1">
    <source>
        <dbReference type="EMBL" id="EAY23841.1"/>
    </source>
</evidence>
<dbReference type="RefSeq" id="WP_002706138.1">
    <property type="nucleotide sequence ID" value="NZ_AAWS01000109.1"/>
</dbReference>
<comment type="caution">
    <text evidence="1">The sequence shown here is derived from an EMBL/GenBank/DDBJ whole genome shotgun (WGS) entry which is preliminary data.</text>
</comment>
<name>A2A0K1_MICM2</name>
<keyword evidence="2" id="KW-1185">Reference proteome</keyword>
<sequence>MSELLPYYEALSVPGDKRHYSRRLAKLLPLLQRVEAKTCGLVGVQRDLKRKLNRLCDRLKVHLEYELDKESLLNLLFVVN</sequence>
<protein>
    <submittedName>
        <fullName evidence="1">Mob</fullName>
    </submittedName>
</protein>
<reference evidence="1 2" key="1">
    <citation type="submission" date="2007-01" db="EMBL/GenBank/DDBJ databases">
        <authorList>
            <person name="Haygood M."/>
            <person name="Podell S."/>
            <person name="Anderson C."/>
            <person name="Hopkinson B."/>
            <person name="Roe K."/>
            <person name="Barbeau K."/>
            <person name="Gaasterland T."/>
            <person name="Ferriera S."/>
            <person name="Johnson J."/>
            <person name="Kravitz S."/>
            <person name="Beeson K."/>
            <person name="Sutton G."/>
            <person name="Rogers Y.-H."/>
            <person name="Friedman R."/>
            <person name="Frazier M."/>
            <person name="Venter J.C."/>
        </authorList>
    </citation>
    <scope>NUCLEOTIDE SEQUENCE [LARGE SCALE GENOMIC DNA]</scope>
    <source>
        <strain evidence="1 2">ATCC 23134</strain>
    </source>
</reference>
<accession>A2A0K1</accession>
<dbReference type="EMBL" id="AAWS01000109">
    <property type="protein sequence ID" value="EAY23841.1"/>
    <property type="molecule type" value="Genomic_DNA"/>
</dbReference>
<dbReference type="AlphaFoldDB" id="A2A0K1"/>
<gene>
    <name evidence="1" type="ORF">M23134_01266</name>
</gene>